<sequence>MLIAAERGYLDVVQWLYAEFKADPTINLFWVYGYSGSSRLYASPVDLTVANGHLETVQYLLQVESEDADEEGKIPNELDIL</sequence>
<dbReference type="Proteomes" id="UP000694044">
    <property type="component" value="Unassembled WGS sequence"/>
</dbReference>
<dbReference type="EMBL" id="JAGDFM010000474">
    <property type="protein sequence ID" value="KAG7377880.1"/>
    <property type="molecule type" value="Genomic_DNA"/>
</dbReference>
<name>A0A8T1VC85_9STRA</name>
<dbReference type="AlphaFoldDB" id="A0A8T1VC85"/>
<dbReference type="OrthoDB" id="10057496at2759"/>
<keyword evidence="2" id="KW-1185">Reference proteome</keyword>
<evidence type="ECO:0000313" key="1">
    <source>
        <dbReference type="EMBL" id="KAG7377880.1"/>
    </source>
</evidence>
<organism evidence="1 2">
    <name type="scientific">Phytophthora pseudosyringae</name>
    <dbReference type="NCBI Taxonomy" id="221518"/>
    <lineage>
        <taxon>Eukaryota</taxon>
        <taxon>Sar</taxon>
        <taxon>Stramenopiles</taxon>
        <taxon>Oomycota</taxon>
        <taxon>Peronosporomycetes</taxon>
        <taxon>Peronosporales</taxon>
        <taxon>Peronosporaceae</taxon>
        <taxon>Phytophthora</taxon>
    </lineage>
</organism>
<evidence type="ECO:0000313" key="2">
    <source>
        <dbReference type="Proteomes" id="UP000694044"/>
    </source>
</evidence>
<proteinExistence type="predicted"/>
<comment type="caution">
    <text evidence="1">The sequence shown here is derived from an EMBL/GenBank/DDBJ whole genome shotgun (WGS) entry which is preliminary data.</text>
</comment>
<gene>
    <name evidence="1" type="ORF">PHYPSEUDO_010884</name>
</gene>
<accession>A0A8T1VC85</accession>
<protein>
    <submittedName>
        <fullName evidence="1">Uncharacterized protein</fullName>
    </submittedName>
</protein>
<reference evidence="1" key="1">
    <citation type="submission" date="2021-02" db="EMBL/GenBank/DDBJ databases">
        <authorList>
            <person name="Palmer J.M."/>
        </authorList>
    </citation>
    <scope>NUCLEOTIDE SEQUENCE</scope>
    <source>
        <strain evidence="1">SCRP734</strain>
    </source>
</reference>